<dbReference type="Proteomes" id="UP000265520">
    <property type="component" value="Unassembled WGS sequence"/>
</dbReference>
<organism evidence="1 2">
    <name type="scientific">Trifolium medium</name>
    <dbReference type="NCBI Taxonomy" id="97028"/>
    <lineage>
        <taxon>Eukaryota</taxon>
        <taxon>Viridiplantae</taxon>
        <taxon>Streptophyta</taxon>
        <taxon>Embryophyta</taxon>
        <taxon>Tracheophyta</taxon>
        <taxon>Spermatophyta</taxon>
        <taxon>Magnoliopsida</taxon>
        <taxon>eudicotyledons</taxon>
        <taxon>Gunneridae</taxon>
        <taxon>Pentapetalae</taxon>
        <taxon>rosids</taxon>
        <taxon>fabids</taxon>
        <taxon>Fabales</taxon>
        <taxon>Fabaceae</taxon>
        <taxon>Papilionoideae</taxon>
        <taxon>50 kb inversion clade</taxon>
        <taxon>NPAAA clade</taxon>
        <taxon>Hologalegina</taxon>
        <taxon>IRL clade</taxon>
        <taxon>Trifolieae</taxon>
        <taxon>Trifolium</taxon>
    </lineage>
</organism>
<dbReference type="EMBL" id="LXQA011130436">
    <property type="protein sequence ID" value="MCI86038.1"/>
    <property type="molecule type" value="Genomic_DNA"/>
</dbReference>
<name>A0A392VCI0_9FABA</name>
<comment type="caution">
    <text evidence="1">The sequence shown here is derived from an EMBL/GenBank/DDBJ whole genome shotgun (WGS) entry which is preliminary data.</text>
</comment>
<evidence type="ECO:0000313" key="2">
    <source>
        <dbReference type="Proteomes" id="UP000265520"/>
    </source>
</evidence>
<keyword evidence="2" id="KW-1185">Reference proteome</keyword>
<sequence>MIPFYVADVTYAFGGPIPDHAALSNK</sequence>
<dbReference type="AlphaFoldDB" id="A0A392VCI0"/>
<proteinExistence type="predicted"/>
<reference evidence="1 2" key="1">
    <citation type="journal article" date="2018" name="Front. Plant Sci.">
        <title>Red Clover (Trifolium pratense) and Zigzag Clover (T. medium) - A Picture of Genomic Similarities and Differences.</title>
        <authorList>
            <person name="Dluhosova J."/>
            <person name="Istvanek J."/>
            <person name="Nedelnik J."/>
            <person name="Repkova J."/>
        </authorList>
    </citation>
    <scope>NUCLEOTIDE SEQUENCE [LARGE SCALE GENOMIC DNA]</scope>
    <source>
        <strain evidence="2">cv. 10/8</strain>
        <tissue evidence="1">Leaf</tissue>
    </source>
</reference>
<feature type="non-terminal residue" evidence="1">
    <location>
        <position position="26"/>
    </location>
</feature>
<evidence type="ECO:0000313" key="1">
    <source>
        <dbReference type="EMBL" id="MCI86038.1"/>
    </source>
</evidence>
<protein>
    <submittedName>
        <fullName evidence="1">Uncharacterized protein</fullName>
    </submittedName>
</protein>
<accession>A0A392VCI0</accession>